<evidence type="ECO:0000256" key="2">
    <source>
        <dbReference type="ARBA" id="ARBA00022946"/>
    </source>
</evidence>
<evidence type="ECO:0000256" key="1">
    <source>
        <dbReference type="ARBA" id="ARBA00001964"/>
    </source>
</evidence>
<dbReference type="GO" id="GO:0006086">
    <property type="term" value="P:pyruvate decarboxylation to acetyl-CoA"/>
    <property type="evidence" value="ECO:0007669"/>
    <property type="project" value="TreeGrafter"/>
</dbReference>
<comment type="caution">
    <text evidence="6">The sequence shown here is derived from an EMBL/GenBank/DDBJ whole genome shotgun (WGS) entry which is preliminary data.</text>
</comment>
<reference evidence="6 7" key="1">
    <citation type="journal article" date="2019" name="PLoS ONE">
        <title>Genomic analyses reveal an absence of contemporary introgressive admixture between fin whales and blue whales, despite known hybrids.</title>
        <authorList>
            <person name="Westbury M.V."/>
            <person name="Petersen B."/>
            <person name="Lorenzen E.D."/>
        </authorList>
    </citation>
    <scope>NUCLEOTIDE SEQUENCE [LARGE SCALE GENOMIC DNA]</scope>
    <source>
        <strain evidence="6">FinWhale-01</strain>
    </source>
</reference>
<comment type="cofactor">
    <cofactor evidence="1">
        <name>thiamine diphosphate</name>
        <dbReference type="ChEBI" id="CHEBI:58937"/>
    </cofactor>
</comment>
<dbReference type="Gene3D" id="3.40.50.970">
    <property type="match status" value="2"/>
</dbReference>
<sequence>MTWPLPPARGHCGAACVRGVEGLLETGTQAALADGDSRPPWLRSMRTMLAAAVSSVLSVVTQKPANRVLVASCNYSNDATFEIKKCDLYRLEEGPHVTAVLSREDGLKYYRMMQTVRRMELKADQLLKQKFIRGFCHLCDGQEACCVGLEAGLNPMDHVIASCRAHGSCCTRGLSVPSILAELTGRRGGCAEGEGGSMHMYAKNFCGGNGIVGAQGPLGAGVALACKYKGNNENNHYGMGISVERAAANTDYYKRGNFIPGLRVDGMEVLCVWEATKVAADYCRSGKGPILMELLAYRYHGHSMSDSGISYRTREEVQNLRSKSHPIMPLKGKMLNNKLASIEELKEIDVEVRKEIDAAAQCAITDPEPPLEELSHHIHSTNPPFEIRGANQWIRF</sequence>
<feature type="domain" description="Dehydrogenase E1 component" evidence="5">
    <location>
        <begin position="112"/>
        <end position="232"/>
    </location>
</feature>
<keyword evidence="2" id="KW-0809">Transit peptide</keyword>
<keyword evidence="4" id="KW-0786">Thiamine pyrophosphate</keyword>
<organism evidence="6 7">
    <name type="scientific">Balaenoptera physalus</name>
    <name type="common">Fin whale</name>
    <name type="synonym">Balaena physalus</name>
    <dbReference type="NCBI Taxonomy" id="9770"/>
    <lineage>
        <taxon>Eukaryota</taxon>
        <taxon>Metazoa</taxon>
        <taxon>Chordata</taxon>
        <taxon>Craniata</taxon>
        <taxon>Vertebrata</taxon>
        <taxon>Euteleostomi</taxon>
        <taxon>Mammalia</taxon>
        <taxon>Eutheria</taxon>
        <taxon>Laurasiatheria</taxon>
        <taxon>Artiodactyla</taxon>
        <taxon>Whippomorpha</taxon>
        <taxon>Cetacea</taxon>
        <taxon>Mysticeti</taxon>
        <taxon>Balaenopteridae</taxon>
        <taxon>Balaenoptera</taxon>
    </lineage>
</organism>
<dbReference type="SUPFAM" id="SSF52518">
    <property type="entry name" value="Thiamin diphosphate-binding fold (THDP-binding)"/>
    <property type="match status" value="1"/>
</dbReference>
<feature type="domain" description="Dehydrogenase E1 component" evidence="5">
    <location>
        <begin position="233"/>
        <end position="370"/>
    </location>
</feature>
<dbReference type="PANTHER" id="PTHR11516:SF60">
    <property type="entry name" value="PYRUVATE DEHYDROGENASE E1 COMPONENT SUBUNIT ALPHA"/>
    <property type="match status" value="1"/>
</dbReference>
<dbReference type="PANTHER" id="PTHR11516">
    <property type="entry name" value="PYRUVATE DEHYDROGENASE E1 COMPONENT, ALPHA SUBUNIT BACTERIAL AND ORGANELLAR"/>
    <property type="match status" value="1"/>
</dbReference>
<dbReference type="Pfam" id="PF00676">
    <property type="entry name" value="E1_dh"/>
    <property type="match status" value="2"/>
</dbReference>
<keyword evidence="3" id="KW-0560">Oxidoreductase</keyword>
<dbReference type="EMBL" id="SGJD01000094">
    <property type="protein sequence ID" value="KAB0407022.1"/>
    <property type="molecule type" value="Genomic_DNA"/>
</dbReference>
<dbReference type="OrthoDB" id="10256198at2759"/>
<evidence type="ECO:0000313" key="6">
    <source>
        <dbReference type="EMBL" id="KAB0407022.1"/>
    </source>
</evidence>
<dbReference type="InterPro" id="IPR050642">
    <property type="entry name" value="PDH_E1_Alpha_Subunit"/>
</dbReference>
<keyword evidence="7" id="KW-1185">Reference proteome</keyword>
<dbReference type="CDD" id="cd02000">
    <property type="entry name" value="TPP_E1_PDC_ADC_BCADC"/>
    <property type="match status" value="1"/>
</dbReference>
<evidence type="ECO:0000256" key="4">
    <source>
        <dbReference type="ARBA" id="ARBA00023052"/>
    </source>
</evidence>
<accession>A0A6A1QE99</accession>
<gene>
    <name evidence="6" type="ORF">E2I00_016230</name>
</gene>
<dbReference type="AlphaFoldDB" id="A0A6A1QE99"/>
<name>A0A6A1QE99_BALPH</name>
<evidence type="ECO:0000259" key="5">
    <source>
        <dbReference type="Pfam" id="PF00676"/>
    </source>
</evidence>
<dbReference type="InterPro" id="IPR029061">
    <property type="entry name" value="THDP-binding"/>
</dbReference>
<dbReference type="InterPro" id="IPR001017">
    <property type="entry name" value="DH_E1"/>
</dbReference>
<dbReference type="GO" id="GO:0004739">
    <property type="term" value="F:pyruvate dehydrogenase (acetyl-transferring) activity"/>
    <property type="evidence" value="ECO:0007669"/>
    <property type="project" value="TreeGrafter"/>
</dbReference>
<dbReference type="Proteomes" id="UP000437017">
    <property type="component" value="Unassembled WGS sequence"/>
</dbReference>
<evidence type="ECO:0000313" key="7">
    <source>
        <dbReference type="Proteomes" id="UP000437017"/>
    </source>
</evidence>
<evidence type="ECO:0000256" key="3">
    <source>
        <dbReference type="ARBA" id="ARBA00023002"/>
    </source>
</evidence>
<protein>
    <recommendedName>
        <fullName evidence="5">Dehydrogenase E1 component domain-containing protein</fullName>
    </recommendedName>
</protein>
<proteinExistence type="predicted"/>